<comment type="cofactor">
    <cofactor evidence="1">
        <name>a divalent metal cation</name>
        <dbReference type="ChEBI" id="CHEBI:60240"/>
    </cofactor>
</comment>
<dbReference type="Pfam" id="PF13359">
    <property type="entry name" value="DDE_Tnp_4"/>
    <property type="match status" value="1"/>
</dbReference>
<dbReference type="AlphaFoldDB" id="A0A9P0PMB4"/>
<sequence length="50" mass="5702">MQVISDDNRKIRDVFIGYPGSVHDARLFRNSPLCQNLGQLCKDWGMMCAT</sequence>
<reference evidence="4" key="1">
    <citation type="submission" date="2022-03" db="EMBL/GenBank/DDBJ databases">
        <authorList>
            <person name="Sayadi A."/>
        </authorList>
    </citation>
    <scope>NUCLEOTIDE SEQUENCE</scope>
</reference>
<accession>A0A9P0PMB4</accession>
<name>A0A9P0PMB4_ACAOB</name>
<gene>
    <name evidence="4" type="ORF">ACAOBT_LOCUS19209</name>
</gene>
<protein>
    <recommendedName>
        <fullName evidence="3">DDE Tnp4 domain-containing protein</fullName>
    </recommendedName>
</protein>
<dbReference type="EMBL" id="CAKOFQ010007070">
    <property type="protein sequence ID" value="CAH1989726.1"/>
    <property type="molecule type" value="Genomic_DNA"/>
</dbReference>
<dbReference type="GO" id="GO:0046872">
    <property type="term" value="F:metal ion binding"/>
    <property type="evidence" value="ECO:0007669"/>
    <property type="project" value="UniProtKB-KW"/>
</dbReference>
<evidence type="ECO:0000259" key="3">
    <source>
        <dbReference type="Pfam" id="PF13359"/>
    </source>
</evidence>
<dbReference type="Proteomes" id="UP001152888">
    <property type="component" value="Unassembled WGS sequence"/>
</dbReference>
<proteinExistence type="predicted"/>
<dbReference type="InterPro" id="IPR027806">
    <property type="entry name" value="HARBI1_dom"/>
</dbReference>
<evidence type="ECO:0000256" key="2">
    <source>
        <dbReference type="ARBA" id="ARBA00022723"/>
    </source>
</evidence>
<dbReference type="OrthoDB" id="6609348at2759"/>
<evidence type="ECO:0000313" key="5">
    <source>
        <dbReference type="Proteomes" id="UP001152888"/>
    </source>
</evidence>
<keyword evidence="2" id="KW-0479">Metal-binding</keyword>
<comment type="caution">
    <text evidence="4">The sequence shown here is derived from an EMBL/GenBank/DDBJ whole genome shotgun (WGS) entry which is preliminary data.</text>
</comment>
<evidence type="ECO:0000313" key="4">
    <source>
        <dbReference type="EMBL" id="CAH1989726.1"/>
    </source>
</evidence>
<keyword evidence="5" id="KW-1185">Reference proteome</keyword>
<feature type="domain" description="DDE Tnp4" evidence="3">
    <location>
        <begin position="1"/>
        <end position="38"/>
    </location>
</feature>
<organism evidence="4 5">
    <name type="scientific">Acanthoscelides obtectus</name>
    <name type="common">Bean weevil</name>
    <name type="synonym">Bruchus obtectus</name>
    <dbReference type="NCBI Taxonomy" id="200917"/>
    <lineage>
        <taxon>Eukaryota</taxon>
        <taxon>Metazoa</taxon>
        <taxon>Ecdysozoa</taxon>
        <taxon>Arthropoda</taxon>
        <taxon>Hexapoda</taxon>
        <taxon>Insecta</taxon>
        <taxon>Pterygota</taxon>
        <taxon>Neoptera</taxon>
        <taxon>Endopterygota</taxon>
        <taxon>Coleoptera</taxon>
        <taxon>Polyphaga</taxon>
        <taxon>Cucujiformia</taxon>
        <taxon>Chrysomeloidea</taxon>
        <taxon>Chrysomelidae</taxon>
        <taxon>Bruchinae</taxon>
        <taxon>Bruchini</taxon>
        <taxon>Acanthoscelides</taxon>
    </lineage>
</organism>
<evidence type="ECO:0000256" key="1">
    <source>
        <dbReference type="ARBA" id="ARBA00001968"/>
    </source>
</evidence>